<evidence type="ECO:0000313" key="3">
    <source>
        <dbReference type="Proteomes" id="UP000314294"/>
    </source>
</evidence>
<evidence type="ECO:0000313" key="2">
    <source>
        <dbReference type="EMBL" id="TNN57999.1"/>
    </source>
</evidence>
<name>A0A4Z2GX29_9TELE</name>
<comment type="caution">
    <text evidence="2">The sequence shown here is derived from an EMBL/GenBank/DDBJ whole genome shotgun (WGS) entry which is preliminary data.</text>
</comment>
<accession>A0A4Z2GX29</accession>
<gene>
    <name evidence="2" type="ORF">EYF80_031823</name>
</gene>
<feature type="region of interest" description="Disordered" evidence="1">
    <location>
        <begin position="40"/>
        <end position="79"/>
    </location>
</feature>
<dbReference type="EMBL" id="SRLO01000392">
    <property type="protein sequence ID" value="TNN57999.1"/>
    <property type="molecule type" value="Genomic_DNA"/>
</dbReference>
<dbReference type="AlphaFoldDB" id="A0A4Z2GX29"/>
<organism evidence="2 3">
    <name type="scientific">Liparis tanakae</name>
    <name type="common">Tanaka's snailfish</name>
    <dbReference type="NCBI Taxonomy" id="230148"/>
    <lineage>
        <taxon>Eukaryota</taxon>
        <taxon>Metazoa</taxon>
        <taxon>Chordata</taxon>
        <taxon>Craniata</taxon>
        <taxon>Vertebrata</taxon>
        <taxon>Euteleostomi</taxon>
        <taxon>Actinopterygii</taxon>
        <taxon>Neopterygii</taxon>
        <taxon>Teleostei</taxon>
        <taxon>Neoteleostei</taxon>
        <taxon>Acanthomorphata</taxon>
        <taxon>Eupercaria</taxon>
        <taxon>Perciformes</taxon>
        <taxon>Cottioidei</taxon>
        <taxon>Cottales</taxon>
        <taxon>Liparidae</taxon>
        <taxon>Liparis</taxon>
    </lineage>
</organism>
<protein>
    <submittedName>
        <fullName evidence="2">Uncharacterized protein</fullName>
    </submittedName>
</protein>
<sequence>MLRVLAALRGVGLLRSVQVCKDMRHPGSSHGAPFTAAVFTPSVTRDGGETEGTGDPTEKRQHRKNGLSRGSQLFPMAGEHLTGRETAYRSLNVSLLNIKDTQERGDEDRAREQEEGLSAEETDLDWLLFCSTGTPTYTRKTRQYDPKIT</sequence>
<evidence type="ECO:0000256" key="1">
    <source>
        <dbReference type="SAM" id="MobiDB-lite"/>
    </source>
</evidence>
<dbReference type="Proteomes" id="UP000314294">
    <property type="component" value="Unassembled WGS sequence"/>
</dbReference>
<proteinExistence type="predicted"/>
<keyword evidence="3" id="KW-1185">Reference proteome</keyword>
<reference evidence="2 3" key="1">
    <citation type="submission" date="2019-03" db="EMBL/GenBank/DDBJ databases">
        <title>First draft genome of Liparis tanakae, snailfish: a comprehensive survey of snailfish specific genes.</title>
        <authorList>
            <person name="Kim W."/>
            <person name="Song I."/>
            <person name="Jeong J.-H."/>
            <person name="Kim D."/>
            <person name="Kim S."/>
            <person name="Ryu S."/>
            <person name="Song J.Y."/>
            <person name="Lee S.K."/>
        </authorList>
    </citation>
    <scope>NUCLEOTIDE SEQUENCE [LARGE SCALE GENOMIC DNA]</scope>
    <source>
        <tissue evidence="2">Muscle</tissue>
    </source>
</reference>